<reference evidence="2 3" key="1">
    <citation type="journal article" date="2018" name="Front. Plant Sci.">
        <title>Red Clover (Trifolium pratense) and Zigzag Clover (T. medium) - A Picture of Genomic Similarities and Differences.</title>
        <authorList>
            <person name="Dluhosova J."/>
            <person name="Istvanek J."/>
            <person name="Nedelnik J."/>
            <person name="Repkova J."/>
        </authorList>
    </citation>
    <scope>NUCLEOTIDE SEQUENCE [LARGE SCALE GENOMIC DNA]</scope>
    <source>
        <strain evidence="3">cv. 10/8</strain>
        <tissue evidence="2">Leaf</tissue>
    </source>
</reference>
<evidence type="ECO:0000256" key="1">
    <source>
        <dbReference type="SAM" id="MobiDB-lite"/>
    </source>
</evidence>
<evidence type="ECO:0000313" key="2">
    <source>
        <dbReference type="EMBL" id="MCI24357.1"/>
    </source>
</evidence>
<dbReference type="AlphaFoldDB" id="A0A392QKC0"/>
<proteinExistence type="predicted"/>
<accession>A0A392QKC0</accession>
<feature type="compositionally biased region" description="Low complexity" evidence="1">
    <location>
        <begin position="1"/>
        <end position="21"/>
    </location>
</feature>
<comment type="caution">
    <text evidence="2">The sequence shown here is derived from an EMBL/GenBank/DDBJ whole genome shotgun (WGS) entry which is preliminary data.</text>
</comment>
<name>A0A392QKC0_9FABA</name>
<protein>
    <submittedName>
        <fullName evidence="2">Uncharacterized protein</fullName>
    </submittedName>
</protein>
<feature type="region of interest" description="Disordered" evidence="1">
    <location>
        <begin position="1"/>
        <end position="25"/>
    </location>
</feature>
<dbReference type="EMBL" id="LXQA010140976">
    <property type="protein sequence ID" value="MCI24357.1"/>
    <property type="molecule type" value="Genomic_DNA"/>
</dbReference>
<organism evidence="2 3">
    <name type="scientific">Trifolium medium</name>
    <dbReference type="NCBI Taxonomy" id="97028"/>
    <lineage>
        <taxon>Eukaryota</taxon>
        <taxon>Viridiplantae</taxon>
        <taxon>Streptophyta</taxon>
        <taxon>Embryophyta</taxon>
        <taxon>Tracheophyta</taxon>
        <taxon>Spermatophyta</taxon>
        <taxon>Magnoliopsida</taxon>
        <taxon>eudicotyledons</taxon>
        <taxon>Gunneridae</taxon>
        <taxon>Pentapetalae</taxon>
        <taxon>rosids</taxon>
        <taxon>fabids</taxon>
        <taxon>Fabales</taxon>
        <taxon>Fabaceae</taxon>
        <taxon>Papilionoideae</taxon>
        <taxon>50 kb inversion clade</taxon>
        <taxon>NPAAA clade</taxon>
        <taxon>Hologalegina</taxon>
        <taxon>IRL clade</taxon>
        <taxon>Trifolieae</taxon>
        <taxon>Trifolium</taxon>
    </lineage>
</organism>
<dbReference type="Proteomes" id="UP000265520">
    <property type="component" value="Unassembled WGS sequence"/>
</dbReference>
<evidence type="ECO:0000313" key="3">
    <source>
        <dbReference type="Proteomes" id="UP000265520"/>
    </source>
</evidence>
<keyword evidence="3" id="KW-1185">Reference proteome</keyword>
<sequence length="61" mass="6353">MCIRSSTAAVGSSSTTAISSSPAVGSTPLCSYCLRVRVVAGERYINEVEIAQQFLLGTITV</sequence>